<dbReference type="EMBL" id="BDGU01000192">
    <property type="protein sequence ID" value="GAW04434.1"/>
    <property type="molecule type" value="Genomic_DNA"/>
</dbReference>
<proteinExistence type="predicted"/>
<comment type="caution">
    <text evidence="1">The sequence shown here is derived from an EMBL/GenBank/DDBJ whole genome shotgun (WGS) entry which is preliminary data.</text>
</comment>
<dbReference type="AlphaFoldDB" id="A0A1Q3EBG1"/>
<gene>
    <name evidence="1" type="ORF">LENED_006223</name>
</gene>
<evidence type="ECO:0000313" key="1">
    <source>
        <dbReference type="EMBL" id="GAW04434.1"/>
    </source>
</evidence>
<sequence length="74" mass="8729">MKFQYIGPYRSYCPDYNTSSSRFHTNTSSRIHCLLLLSIQRLIQSFRIYLIAAYDENITTCFLIHQKPCIQAFS</sequence>
<reference evidence="1 2" key="1">
    <citation type="submission" date="2016-08" db="EMBL/GenBank/DDBJ databases">
        <authorList>
            <consortium name="Lentinula edodes genome sequencing consortium"/>
            <person name="Sakamoto Y."/>
            <person name="Nakade K."/>
            <person name="Sato S."/>
            <person name="Yoshida Y."/>
            <person name="Miyazaki K."/>
            <person name="Natsume S."/>
            <person name="Konno N."/>
        </authorList>
    </citation>
    <scope>NUCLEOTIDE SEQUENCE [LARGE SCALE GENOMIC DNA]</scope>
    <source>
        <strain evidence="1 2">NBRC 111202</strain>
    </source>
</reference>
<reference evidence="1 2" key="2">
    <citation type="submission" date="2017-02" db="EMBL/GenBank/DDBJ databases">
        <title>A genome survey and senescence transcriptome analysis in Lentinula edodes.</title>
        <authorList>
            <person name="Sakamoto Y."/>
            <person name="Nakade K."/>
            <person name="Sato S."/>
            <person name="Yoshida Y."/>
            <person name="Miyazaki K."/>
            <person name="Natsume S."/>
            <person name="Konno N."/>
        </authorList>
    </citation>
    <scope>NUCLEOTIDE SEQUENCE [LARGE SCALE GENOMIC DNA]</scope>
    <source>
        <strain evidence="1 2">NBRC 111202</strain>
    </source>
</reference>
<accession>A0A1Q3EBG1</accession>
<protein>
    <submittedName>
        <fullName evidence="1">Uncharacterized protein</fullName>
    </submittedName>
</protein>
<dbReference type="Proteomes" id="UP000188533">
    <property type="component" value="Unassembled WGS sequence"/>
</dbReference>
<evidence type="ECO:0000313" key="2">
    <source>
        <dbReference type="Proteomes" id="UP000188533"/>
    </source>
</evidence>
<keyword evidence="2" id="KW-1185">Reference proteome</keyword>
<organism evidence="1 2">
    <name type="scientific">Lentinula edodes</name>
    <name type="common">Shiitake mushroom</name>
    <name type="synonym">Lentinus edodes</name>
    <dbReference type="NCBI Taxonomy" id="5353"/>
    <lineage>
        <taxon>Eukaryota</taxon>
        <taxon>Fungi</taxon>
        <taxon>Dikarya</taxon>
        <taxon>Basidiomycota</taxon>
        <taxon>Agaricomycotina</taxon>
        <taxon>Agaricomycetes</taxon>
        <taxon>Agaricomycetidae</taxon>
        <taxon>Agaricales</taxon>
        <taxon>Marasmiineae</taxon>
        <taxon>Omphalotaceae</taxon>
        <taxon>Lentinula</taxon>
    </lineage>
</organism>
<name>A0A1Q3EBG1_LENED</name>